<feature type="region of interest" description="Disordered" evidence="1">
    <location>
        <begin position="472"/>
        <end position="537"/>
    </location>
</feature>
<feature type="compositionally biased region" description="Low complexity" evidence="1">
    <location>
        <begin position="473"/>
        <end position="488"/>
    </location>
</feature>
<sequence>MANNLTIVISALDRTGSGFASANRNLRAIDQAMMRTTRSSQRMTAVQSFVTGATRASALSGALLAGVVGAAALVTSKILSIESAWANTVRSVSNKSLTLGIDAKQLFGIQNAAKSVGLSAEQATSSVEGVTRGYYESTQGRDPQKRMIYQAYGINGLDERGQFSSERLLEQIAAAGESVNGRNGPLARHRLFEALDAGGLEDLLNKGAGGVRDRYARGVALAPSEDDIRHANDYAEAMGRLDAQFDKTKQTILGGLAPALTTFLEGVERVIARVNGQDFVPTRWNGSSNVPASSPDAPPATNLGDRAIDGLEKFGNFLRGNGARTNAQVGAEPNKNVPYAIDYFQRHGMTRAAAIGMTASLLHESQLDPFAEGDNGKAYGAAQWHADRAAGFEKFAGHSLRTSTLDEQLAYVMQELYHGGPQEQRAGAMLEMAKTPEEAARIASLLYERPAGGAAEADRRAATAGRIAGLYSGGQAPSAAQQDASPARSDGELRVKVELGNLPKGSRAEVSGTPNVKSTVERGSTGSTSQFALGATY</sequence>
<dbReference type="OrthoDB" id="6775714at2"/>
<evidence type="ECO:0000313" key="3">
    <source>
        <dbReference type="EMBL" id="SAK88383.1"/>
    </source>
</evidence>
<dbReference type="InterPro" id="IPR041219">
    <property type="entry name" value="Phage_lysozyme2"/>
</dbReference>
<dbReference type="EMBL" id="FCNX02000013">
    <property type="protein sequence ID" value="SAK88383.1"/>
    <property type="molecule type" value="Genomic_DNA"/>
</dbReference>
<dbReference type="AlphaFoldDB" id="A0A158D1L2"/>
<accession>A0A158D1L2</accession>
<dbReference type="Proteomes" id="UP000054903">
    <property type="component" value="Unassembled WGS sequence"/>
</dbReference>
<evidence type="ECO:0000256" key="1">
    <source>
        <dbReference type="SAM" id="MobiDB-lite"/>
    </source>
</evidence>
<keyword evidence="4" id="KW-1185">Reference proteome</keyword>
<proteinExistence type="predicted"/>
<dbReference type="Pfam" id="PF18013">
    <property type="entry name" value="Phage_lysozyme2"/>
    <property type="match status" value="1"/>
</dbReference>
<dbReference type="STRING" id="1777138.AWB77_04777"/>
<organism evidence="3 4">
    <name type="scientific">Caballeronia fortuita</name>
    <dbReference type="NCBI Taxonomy" id="1777138"/>
    <lineage>
        <taxon>Bacteria</taxon>
        <taxon>Pseudomonadati</taxon>
        <taxon>Pseudomonadota</taxon>
        <taxon>Betaproteobacteria</taxon>
        <taxon>Burkholderiales</taxon>
        <taxon>Burkholderiaceae</taxon>
        <taxon>Caballeronia</taxon>
    </lineage>
</organism>
<evidence type="ECO:0000259" key="2">
    <source>
        <dbReference type="Pfam" id="PF18013"/>
    </source>
</evidence>
<reference evidence="3" key="1">
    <citation type="submission" date="2016-01" db="EMBL/GenBank/DDBJ databases">
        <authorList>
            <person name="Peeters C."/>
        </authorList>
    </citation>
    <scope>NUCLEOTIDE SEQUENCE</scope>
    <source>
        <strain evidence="3">LMG 29320</strain>
    </source>
</reference>
<dbReference type="RefSeq" id="WP_061136866.1">
    <property type="nucleotide sequence ID" value="NZ_FCNX02000013.1"/>
</dbReference>
<name>A0A158D1L2_9BURK</name>
<gene>
    <name evidence="3" type="ORF">AWB77_04777</name>
</gene>
<feature type="compositionally biased region" description="Polar residues" evidence="1">
    <location>
        <begin position="512"/>
        <end position="531"/>
    </location>
</feature>
<protein>
    <recommendedName>
        <fullName evidence="2">Phage tail lysozyme domain-containing protein</fullName>
    </recommendedName>
</protein>
<evidence type="ECO:0000313" key="4">
    <source>
        <dbReference type="Proteomes" id="UP000054903"/>
    </source>
</evidence>
<dbReference type="Gene3D" id="1.10.530.10">
    <property type="match status" value="1"/>
</dbReference>
<comment type="caution">
    <text evidence="3">The sequence shown here is derived from an EMBL/GenBank/DDBJ whole genome shotgun (WGS) entry which is preliminary data.</text>
</comment>
<feature type="domain" description="Phage tail lysozyme" evidence="2">
    <location>
        <begin position="336"/>
        <end position="468"/>
    </location>
</feature>